<dbReference type="Pfam" id="PF00004">
    <property type="entry name" value="AAA"/>
    <property type="match status" value="1"/>
</dbReference>
<comment type="similarity">
    <text evidence="1">Belongs to the AAA ATPase family. BCS1 subfamily.</text>
</comment>
<dbReference type="InterPro" id="IPR003593">
    <property type="entry name" value="AAA+_ATPase"/>
</dbReference>
<comment type="caution">
    <text evidence="4">The sequence shown here is derived from an EMBL/GenBank/DDBJ whole genome shotgun (WGS) entry which is preliminary data.</text>
</comment>
<reference evidence="4 5" key="1">
    <citation type="journal article" date="2018" name="Mol. Plant">
        <title>The genome of Artemisia annua provides insight into the evolution of Asteraceae family and artemisinin biosynthesis.</title>
        <authorList>
            <person name="Shen Q."/>
            <person name="Zhang L."/>
            <person name="Liao Z."/>
            <person name="Wang S."/>
            <person name="Yan T."/>
            <person name="Shi P."/>
            <person name="Liu M."/>
            <person name="Fu X."/>
            <person name="Pan Q."/>
            <person name="Wang Y."/>
            <person name="Lv Z."/>
            <person name="Lu X."/>
            <person name="Zhang F."/>
            <person name="Jiang W."/>
            <person name="Ma Y."/>
            <person name="Chen M."/>
            <person name="Hao X."/>
            <person name="Li L."/>
            <person name="Tang Y."/>
            <person name="Lv G."/>
            <person name="Zhou Y."/>
            <person name="Sun X."/>
            <person name="Brodelius P.E."/>
            <person name="Rose J.K.C."/>
            <person name="Tang K."/>
        </authorList>
    </citation>
    <scope>NUCLEOTIDE SEQUENCE [LARGE SCALE GENOMIC DNA]</scope>
    <source>
        <strain evidence="5">cv. Huhao1</strain>
        <tissue evidence="4">Leaf</tissue>
    </source>
</reference>
<evidence type="ECO:0000256" key="2">
    <source>
        <dbReference type="SAM" id="Phobius"/>
    </source>
</evidence>
<dbReference type="Gene3D" id="3.40.50.300">
    <property type="entry name" value="P-loop containing nucleotide triphosphate hydrolases"/>
    <property type="match status" value="1"/>
</dbReference>
<gene>
    <name evidence="4" type="ORF">CTI12_AA451860</name>
</gene>
<evidence type="ECO:0000313" key="5">
    <source>
        <dbReference type="Proteomes" id="UP000245207"/>
    </source>
</evidence>
<sequence>MVLFTLLVFMVVIIGFWLVSRVLLHTAIGHFLRDKWRLFEEHFHAHQLYKIPKFNQNMQQNQVYHKILMYLNSLPSAEDSDFVSLFSAINKPNEINLVIDETTTENHMIPDTYLGSRIFWKLEHNCILLKMRKKEKRRILSTYLQHIHNVVDEIEQKNKQIKLYINGENSLENGRWISVPFNHPATIDTSLLDLEQKKVIKSDLESFLKAEQYYHRLGRVWKRSYLLYGPSGTGKSSFIAGMAKFLRYDIYDVVLSKVENDTDLKMLLMQTTSKSIIVVEDLDQFLAEKSTFVNLSGILNFMDGIVSACGEERVMVFTVSNKEKIDSAVLRPGRIDVHVEFPLCDFSAFKTLANSHLGVKEHKLFPQVEEVFQTGAKLSPAEIGEIMIFNRGSPTRAIKSVISALKSNTDVKVKLADNTNDEVLPLRLTHSVSVGGALGVPSGLLGHGGSAGIPTRLMHSGSARTVEESHNTGLFRRESIPSVKEFKKFYGLLKPKHNKKEFVDFEGLGKENSRHENVSKLFGA</sequence>
<dbReference type="Proteomes" id="UP000245207">
    <property type="component" value="Unassembled WGS sequence"/>
</dbReference>
<keyword evidence="5" id="KW-1185">Reference proteome</keyword>
<keyword evidence="2" id="KW-1133">Transmembrane helix</keyword>
<keyword evidence="2" id="KW-0812">Transmembrane</keyword>
<name>A0A2U1LUQ6_ARTAN</name>
<dbReference type="EMBL" id="PKPP01007682">
    <property type="protein sequence ID" value="PWA52721.1"/>
    <property type="molecule type" value="Genomic_DNA"/>
</dbReference>
<feature type="transmembrane region" description="Helical" evidence="2">
    <location>
        <begin position="6"/>
        <end position="28"/>
    </location>
</feature>
<evidence type="ECO:0000259" key="3">
    <source>
        <dbReference type="SMART" id="SM00382"/>
    </source>
</evidence>
<dbReference type="InterPro" id="IPR050747">
    <property type="entry name" value="Mitochondrial_chaperone_BCS1"/>
</dbReference>
<dbReference type="GO" id="GO:0016887">
    <property type="term" value="F:ATP hydrolysis activity"/>
    <property type="evidence" value="ECO:0007669"/>
    <property type="project" value="InterPro"/>
</dbReference>
<dbReference type="InterPro" id="IPR027417">
    <property type="entry name" value="P-loop_NTPase"/>
</dbReference>
<protein>
    <submittedName>
        <fullName evidence="4">AAA+ ATPase domain-containing protein</fullName>
    </submittedName>
</protein>
<accession>A0A2U1LUQ6</accession>
<dbReference type="OrthoDB" id="10251412at2759"/>
<keyword evidence="2" id="KW-0472">Membrane</keyword>
<organism evidence="4 5">
    <name type="scientific">Artemisia annua</name>
    <name type="common">Sweet wormwood</name>
    <dbReference type="NCBI Taxonomy" id="35608"/>
    <lineage>
        <taxon>Eukaryota</taxon>
        <taxon>Viridiplantae</taxon>
        <taxon>Streptophyta</taxon>
        <taxon>Embryophyta</taxon>
        <taxon>Tracheophyta</taxon>
        <taxon>Spermatophyta</taxon>
        <taxon>Magnoliopsida</taxon>
        <taxon>eudicotyledons</taxon>
        <taxon>Gunneridae</taxon>
        <taxon>Pentapetalae</taxon>
        <taxon>asterids</taxon>
        <taxon>campanulids</taxon>
        <taxon>Asterales</taxon>
        <taxon>Asteraceae</taxon>
        <taxon>Asteroideae</taxon>
        <taxon>Anthemideae</taxon>
        <taxon>Artemisiinae</taxon>
        <taxon>Artemisia</taxon>
    </lineage>
</organism>
<dbReference type="SUPFAM" id="SSF52540">
    <property type="entry name" value="P-loop containing nucleoside triphosphate hydrolases"/>
    <property type="match status" value="1"/>
</dbReference>
<dbReference type="GO" id="GO:0005524">
    <property type="term" value="F:ATP binding"/>
    <property type="evidence" value="ECO:0007669"/>
    <property type="project" value="InterPro"/>
</dbReference>
<dbReference type="InterPro" id="IPR058017">
    <property type="entry name" value="At3g28540-like_C"/>
</dbReference>
<dbReference type="InterPro" id="IPR003959">
    <property type="entry name" value="ATPase_AAA_core"/>
</dbReference>
<dbReference type="Pfam" id="PF25568">
    <property type="entry name" value="AAA_lid_At3g28540"/>
    <property type="match status" value="1"/>
</dbReference>
<proteinExistence type="inferred from homology"/>
<dbReference type="STRING" id="35608.A0A2U1LUQ6"/>
<feature type="domain" description="AAA+ ATPase" evidence="3">
    <location>
        <begin position="221"/>
        <end position="345"/>
    </location>
</feature>
<dbReference type="AlphaFoldDB" id="A0A2U1LUQ6"/>
<evidence type="ECO:0000256" key="1">
    <source>
        <dbReference type="ARBA" id="ARBA00007448"/>
    </source>
</evidence>
<evidence type="ECO:0000313" key="4">
    <source>
        <dbReference type="EMBL" id="PWA52721.1"/>
    </source>
</evidence>
<dbReference type="SMART" id="SM00382">
    <property type="entry name" value="AAA"/>
    <property type="match status" value="1"/>
</dbReference>
<dbReference type="PANTHER" id="PTHR23070">
    <property type="entry name" value="BCS1 AAA-TYPE ATPASE"/>
    <property type="match status" value="1"/>
</dbReference>